<sequence>MDHRRTHPQHTAAAKAGISERSARRIDRDPTLPSQRKTPRGYRTRPNPFDGVWEADIVPLLQSMPSLQAITILRELQRRHPGRFPDSHLRTLQRHMRRWSALAGPERDVIFRQEHPPGAQGLSDFTDAGELGVTMVGLAFPHRFYHFALAHSQWEYARVVEGGESFSALAEGLQNALWLLGGAPREHRTDSLSAAFKNLSEEEDFTRAYRELCDHYGMAATRNNRGVSHENGSIESPNRHLKKALDQALTLRGSRDFDTRVAYQAFTDDIVGQRNAARDQAFAADRAALRALPPRRTTDFSEAAVVVTSSSMFCLRKVFYTVPSRLIGHRLKVHLYDDRLDCFLGSTQVLVLPRGRVPRGAQRGHVADYRHVLPSLRRKPQALRNLVWRDALFPRPAFRRAWDTLVERGPIDRACRTMVALLDIAYCSGCEAELAAHIDSVLDLGHLPDPNALRAVFSRDAAAQNGGAALPTVAVTMPAALIYDVLLSSVHGEVSSC</sequence>
<gene>
    <name evidence="3" type="ordered locus">RPC_0603</name>
    <name evidence="4" type="ordered locus">RPC_1002</name>
    <name evidence="5" type="ordered locus">RPC_3061</name>
    <name evidence="6" type="ordered locus">RPC_4490</name>
</gene>
<name>Q20XX3_RHOPB</name>
<evidence type="ECO:0000313" key="3">
    <source>
        <dbReference type="EMBL" id="ABD86177.1"/>
    </source>
</evidence>
<dbReference type="AlphaFoldDB" id="Q20XX3"/>
<evidence type="ECO:0000313" key="5">
    <source>
        <dbReference type="EMBL" id="ABD88605.1"/>
    </source>
</evidence>
<dbReference type="PROSITE" id="PS50994">
    <property type="entry name" value="INTEGRASE"/>
    <property type="match status" value="1"/>
</dbReference>
<dbReference type="PANTHER" id="PTHR35004">
    <property type="entry name" value="TRANSPOSASE RV3428C-RELATED"/>
    <property type="match status" value="1"/>
</dbReference>
<evidence type="ECO:0000256" key="1">
    <source>
        <dbReference type="SAM" id="MobiDB-lite"/>
    </source>
</evidence>
<protein>
    <submittedName>
        <fullName evidence="6">Integrase, catalytic region</fullName>
    </submittedName>
</protein>
<dbReference type="InterPro" id="IPR012337">
    <property type="entry name" value="RNaseH-like_sf"/>
</dbReference>
<dbReference type="EMBL" id="CP000301">
    <property type="protein sequence ID" value="ABD90013.1"/>
    <property type="molecule type" value="Genomic_DNA"/>
</dbReference>
<organism evidence="6">
    <name type="scientific">Rhodopseudomonas palustris (strain BisB18)</name>
    <dbReference type="NCBI Taxonomy" id="316056"/>
    <lineage>
        <taxon>Bacteria</taxon>
        <taxon>Pseudomonadati</taxon>
        <taxon>Pseudomonadota</taxon>
        <taxon>Alphaproteobacteria</taxon>
        <taxon>Hyphomicrobiales</taxon>
        <taxon>Nitrobacteraceae</taxon>
        <taxon>Rhodopseudomonas</taxon>
    </lineage>
</organism>
<feature type="compositionally biased region" description="Basic and acidic residues" evidence="1">
    <location>
        <begin position="21"/>
        <end position="30"/>
    </location>
</feature>
<dbReference type="PANTHER" id="PTHR35004:SF7">
    <property type="entry name" value="INTEGRASE PROTEIN"/>
    <property type="match status" value="1"/>
</dbReference>
<dbReference type="HOGENOM" id="CLU_034060_1_0_5"/>
<feature type="domain" description="Integrase catalytic" evidence="2">
    <location>
        <begin position="113"/>
        <end position="301"/>
    </location>
</feature>
<feature type="region of interest" description="Disordered" evidence="1">
    <location>
        <begin position="1"/>
        <end position="46"/>
    </location>
</feature>
<accession>Q20XX3</accession>
<dbReference type="KEGG" id="rpc:RPC_4490"/>
<proteinExistence type="predicted"/>
<evidence type="ECO:0000313" key="4">
    <source>
        <dbReference type="EMBL" id="ABD86572.1"/>
    </source>
</evidence>
<evidence type="ECO:0000259" key="2">
    <source>
        <dbReference type="PROSITE" id="PS50994"/>
    </source>
</evidence>
<reference evidence="6" key="1">
    <citation type="submission" date="2006-03" db="EMBL/GenBank/DDBJ databases">
        <title>Complete sequence of Rhodopseudomonas palustris BisB18.</title>
        <authorList>
            <consortium name="US DOE Joint Genome Institute"/>
            <person name="Copeland A."/>
            <person name="Lucas S."/>
            <person name="Lapidus A."/>
            <person name="Barry K."/>
            <person name="Detter J.C."/>
            <person name="Glavina del Rio T."/>
            <person name="Hammon N."/>
            <person name="Israni S."/>
            <person name="Dalin E."/>
            <person name="Tice H."/>
            <person name="Pitluck S."/>
            <person name="Chain P."/>
            <person name="Malfatti S."/>
            <person name="Shin M."/>
            <person name="Vergez L."/>
            <person name="Schmutz J."/>
            <person name="Larimer F."/>
            <person name="Land M."/>
            <person name="Hauser L."/>
            <person name="Pelletier D.A."/>
            <person name="Kyrpides N."/>
            <person name="Anderson I."/>
            <person name="Oda Y."/>
            <person name="Harwood C.S."/>
            <person name="Richardson P."/>
        </authorList>
    </citation>
    <scope>NUCLEOTIDE SEQUENCE [LARGE SCALE GENOMIC DNA]</scope>
    <source>
        <strain evidence="6">BisB18</strain>
    </source>
</reference>
<dbReference type="KEGG" id="rpc:RPC_3061"/>
<dbReference type="STRING" id="316056.RPC_0603"/>
<dbReference type="KEGG" id="rpc:RPC_0603"/>
<dbReference type="RefSeq" id="WP_011471085.1">
    <property type="nucleotide sequence ID" value="NC_007925.1"/>
</dbReference>
<dbReference type="eggNOG" id="COG4584">
    <property type="taxonomic scope" value="Bacteria"/>
</dbReference>
<dbReference type="KEGG" id="rpc:RPC_1002"/>
<dbReference type="EMBL" id="CP000301">
    <property type="protein sequence ID" value="ABD88605.1"/>
    <property type="molecule type" value="Genomic_DNA"/>
</dbReference>
<dbReference type="InterPro" id="IPR001584">
    <property type="entry name" value="Integrase_cat-core"/>
</dbReference>
<dbReference type="EMBL" id="CP000301">
    <property type="protein sequence ID" value="ABD86177.1"/>
    <property type="molecule type" value="Genomic_DNA"/>
</dbReference>
<dbReference type="NCBIfam" id="NF033546">
    <property type="entry name" value="transpos_IS21"/>
    <property type="match status" value="1"/>
</dbReference>
<dbReference type="GO" id="GO:0015074">
    <property type="term" value="P:DNA integration"/>
    <property type="evidence" value="ECO:0007669"/>
    <property type="project" value="InterPro"/>
</dbReference>
<dbReference type="EMBL" id="CP000301">
    <property type="protein sequence ID" value="ABD86572.1"/>
    <property type="molecule type" value="Genomic_DNA"/>
</dbReference>
<evidence type="ECO:0000313" key="6">
    <source>
        <dbReference type="EMBL" id="ABD90013.1"/>
    </source>
</evidence>
<dbReference type="SUPFAM" id="SSF53098">
    <property type="entry name" value="Ribonuclease H-like"/>
    <property type="match status" value="1"/>
</dbReference>